<protein>
    <submittedName>
        <fullName evidence="2">Uncharacterized protein</fullName>
    </submittedName>
</protein>
<sequence length="22" mass="2307">MCGGGMSMAEELPRKANKEVAP</sequence>
<organism evidence="2 3">
    <name type="scientific">Senna tora</name>
    <dbReference type="NCBI Taxonomy" id="362788"/>
    <lineage>
        <taxon>Eukaryota</taxon>
        <taxon>Viridiplantae</taxon>
        <taxon>Streptophyta</taxon>
        <taxon>Embryophyta</taxon>
        <taxon>Tracheophyta</taxon>
        <taxon>Spermatophyta</taxon>
        <taxon>Magnoliopsida</taxon>
        <taxon>eudicotyledons</taxon>
        <taxon>Gunneridae</taxon>
        <taxon>Pentapetalae</taxon>
        <taxon>rosids</taxon>
        <taxon>fabids</taxon>
        <taxon>Fabales</taxon>
        <taxon>Fabaceae</taxon>
        <taxon>Caesalpinioideae</taxon>
        <taxon>Cassia clade</taxon>
        <taxon>Senna</taxon>
    </lineage>
</organism>
<feature type="region of interest" description="Disordered" evidence="1">
    <location>
        <begin position="1"/>
        <end position="22"/>
    </location>
</feature>
<comment type="caution">
    <text evidence="2">The sequence shown here is derived from an EMBL/GenBank/DDBJ whole genome shotgun (WGS) entry which is preliminary data.</text>
</comment>
<reference evidence="2" key="1">
    <citation type="submission" date="2020-09" db="EMBL/GenBank/DDBJ databases">
        <title>Genome-Enabled Discovery of Anthraquinone Biosynthesis in Senna tora.</title>
        <authorList>
            <person name="Kang S.-H."/>
            <person name="Pandey R.P."/>
            <person name="Lee C.-M."/>
            <person name="Sim J.-S."/>
            <person name="Jeong J.-T."/>
            <person name="Choi B.-S."/>
            <person name="Jung M."/>
            <person name="Ginzburg D."/>
            <person name="Zhao K."/>
            <person name="Won S.Y."/>
            <person name="Oh T.-J."/>
            <person name="Yu Y."/>
            <person name="Kim N.-H."/>
            <person name="Lee O.R."/>
            <person name="Lee T.-H."/>
            <person name="Bashyal P."/>
            <person name="Kim T.-S."/>
            <person name="Lee W.-H."/>
            <person name="Kawkins C."/>
            <person name="Kim C.-K."/>
            <person name="Kim J.S."/>
            <person name="Ahn B.O."/>
            <person name="Rhee S.Y."/>
            <person name="Sohng J.K."/>
        </authorList>
    </citation>
    <scope>NUCLEOTIDE SEQUENCE</scope>
    <source>
        <tissue evidence="2">Leaf</tissue>
    </source>
</reference>
<evidence type="ECO:0000256" key="1">
    <source>
        <dbReference type="SAM" id="MobiDB-lite"/>
    </source>
</evidence>
<dbReference type="Proteomes" id="UP000634136">
    <property type="component" value="Unassembled WGS sequence"/>
</dbReference>
<gene>
    <name evidence="2" type="ORF">G2W53_008858</name>
</gene>
<evidence type="ECO:0000313" key="2">
    <source>
        <dbReference type="EMBL" id="KAF7833999.1"/>
    </source>
</evidence>
<keyword evidence="3" id="KW-1185">Reference proteome</keyword>
<accession>A0A835C742</accession>
<evidence type="ECO:0000313" key="3">
    <source>
        <dbReference type="Proteomes" id="UP000634136"/>
    </source>
</evidence>
<proteinExistence type="predicted"/>
<dbReference type="EMBL" id="JAAIUW010000004">
    <property type="protein sequence ID" value="KAF7833999.1"/>
    <property type="molecule type" value="Genomic_DNA"/>
</dbReference>
<dbReference type="AlphaFoldDB" id="A0A835C742"/>
<name>A0A835C742_9FABA</name>
<feature type="compositionally biased region" description="Basic and acidic residues" evidence="1">
    <location>
        <begin position="11"/>
        <end position="22"/>
    </location>
</feature>